<dbReference type="RefSeq" id="WP_042454696.1">
    <property type="nucleotide sequence ID" value="NZ_BBPN01000034.1"/>
</dbReference>
<dbReference type="OrthoDB" id="3393024at2"/>
<evidence type="ECO:0000313" key="1">
    <source>
        <dbReference type="EMBL" id="SEK75409.1"/>
    </source>
</evidence>
<dbReference type="STRING" id="235985.SAMN05414137_103351"/>
<dbReference type="AlphaFoldDB" id="A0A1H7JLA5"/>
<evidence type="ECO:0000313" key="2">
    <source>
        <dbReference type="Proteomes" id="UP000183015"/>
    </source>
</evidence>
<reference evidence="2" key="1">
    <citation type="submission" date="2016-10" db="EMBL/GenBank/DDBJ databases">
        <authorList>
            <person name="Varghese N."/>
        </authorList>
    </citation>
    <scope>NUCLEOTIDE SEQUENCE [LARGE SCALE GENOMIC DNA]</scope>
    <source>
        <strain evidence="2">DSM 45096 / BCRC 16803 / CGMCC 4.1857 / CIP 109030 / JCM 12277 / KCTC 19219 / NBRC 100920 / 33214</strain>
    </source>
</reference>
<evidence type="ECO:0008006" key="3">
    <source>
        <dbReference type="Google" id="ProtNLM"/>
    </source>
</evidence>
<organism evidence="1 2">
    <name type="scientific">Streptacidiphilus jiangxiensis</name>
    <dbReference type="NCBI Taxonomy" id="235985"/>
    <lineage>
        <taxon>Bacteria</taxon>
        <taxon>Bacillati</taxon>
        <taxon>Actinomycetota</taxon>
        <taxon>Actinomycetes</taxon>
        <taxon>Kitasatosporales</taxon>
        <taxon>Streptomycetaceae</taxon>
        <taxon>Streptacidiphilus</taxon>
    </lineage>
</organism>
<name>A0A1H7JLA5_STRJI</name>
<dbReference type="Proteomes" id="UP000183015">
    <property type="component" value="Unassembled WGS sequence"/>
</dbReference>
<dbReference type="EMBL" id="FOAZ01000003">
    <property type="protein sequence ID" value="SEK75409.1"/>
    <property type="molecule type" value="Genomic_DNA"/>
</dbReference>
<keyword evidence="2" id="KW-1185">Reference proteome</keyword>
<accession>A0A1H7JLA5</accession>
<sequence>MERTVVRCAEGHLFSTASFPMQNLRPARIGPGRLMRCPQCARLRSAVPADLAVLSTEQITQALRREAVAPLA</sequence>
<gene>
    <name evidence="1" type="ORF">SAMN05414137_103351</name>
</gene>
<proteinExistence type="predicted"/>
<protein>
    <recommendedName>
        <fullName evidence="3">Formate-dependent nitrite reductase complex subunit NrfF</fullName>
    </recommendedName>
</protein>